<dbReference type="AlphaFoldDB" id="A0AA85K0Z9"/>
<dbReference type="PANTHER" id="PTHR12981:SF0">
    <property type="entry name" value="ZINC FINGER PROTEIN-LIKE 1"/>
    <property type="match status" value="1"/>
</dbReference>
<keyword evidence="4" id="KW-0479">Metal-binding</keyword>
<evidence type="ECO:0000256" key="3">
    <source>
        <dbReference type="ARBA" id="ARBA00022692"/>
    </source>
</evidence>
<dbReference type="Gene3D" id="3.30.40.10">
    <property type="entry name" value="Zinc/RING finger domain, C3HC4 (zinc finger)"/>
    <property type="match status" value="1"/>
</dbReference>
<keyword evidence="6" id="KW-0862">Zinc</keyword>
<evidence type="ECO:0000256" key="10">
    <source>
        <dbReference type="SAM" id="Phobius"/>
    </source>
</evidence>
<reference evidence="13" key="2">
    <citation type="submission" date="2023-11" db="UniProtKB">
        <authorList>
            <consortium name="WormBaseParasite"/>
        </authorList>
    </citation>
    <scope>IDENTIFICATION</scope>
</reference>
<dbReference type="PANTHER" id="PTHR12981">
    <property type="entry name" value="ZINC FINGER PROTEIN-LIKE 1"/>
    <property type="match status" value="1"/>
</dbReference>
<keyword evidence="3 10" id="KW-0812">Transmembrane</keyword>
<dbReference type="InterPro" id="IPR001841">
    <property type="entry name" value="Znf_RING"/>
</dbReference>
<proteinExistence type="inferred from homology"/>
<dbReference type="InterPro" id="IPR039043">
    <property type="entry name" value="ZFPL1"/>
</dbReference>
<accession>A0AA85K0Z9</accession>
<keyword evidence="7 10" id="KW-1133">Transmembrane helix</keyword>
<keyword evidence="12" id="KW-1185">Reference proteome</keyword>
<dbReference type="Pfam" id="PF25998">
    <property type="entry name" value="U-box_ZFPL1"/>
    <property type="match status" value="1"/>
</dbReference>
<dbReference type="GO" id="GO:0008270">
    <property type="term" value="F:zinc ion binding"/>
    <property type="evidence" value="ECO:0007669"/>
    <property type="project" value="UniProtKB-KW"/>
</dbReference>
<dbReference type="GO" id="GO:0005794">
    <property type="term" value="C:Golgi apparatus"/>
    <property type="evidence" value="ECO:0007669"/>
    <property type="project" value="TreeGrafter"/>
</dbReference>
<evidence type="ECO:0000256" key="8">
    <source>
        <dbReference type="ARBA" id="ARBA00023136"/>
    </source>
</evidence>
<dbReference type="InterPro" id="IPR058731">
    <property type="entry name" value="Znf-B_box_ZFPL1-like"/>
</dbReference>
<reference evidence="12" key="1">
    <citation type="submission" date="2022-06" db="EMBL/GenBank/DDBJ databases">
        <authorList>
            <person name="Berger JAMES D."/>
            <person name="Berger JAMES D."/>
        </authorList>
    </citation>
    <scope>NUCLEOTIDE SEQUENCE [LARGE SCALE GENOMIC DNA]</scope>
</reference>
<evidence type="ECO:0000256" key="1">
    <source>
        <dbReference type="ARBA" id="ARBA00004167"/>
    </source>
</evidence>
<evidence type="ECO:0000313" key="13">
    <source>
        <dbReference type="WBParaSite" id="TREG1_52430.1"/>
    </source>
</evidence>
<dbReference type="WBParaSite" id="TREG1_52430.1">
    <property type="protein sequence ID" value="TREG1_52430.1"/>
    <property type="gene ID" value="TREG1_52430"/>
</dbReference>
<evidence type="ECO:0000256" key="5">
    <source>
        <dbReference type="ARBA" id="ARBA00022771"/>
    </source>
</evidence>
<evidence type="ECO:0000256" key="4">
    <source>
        <dbReference type="ARBA" id="ARBA00022723"/>
    </source>
</evidence>
<evidence type="ECO:0000313" key="12">
    <source>
        <dbReference type="Proteomes" id="UP000050795"/>
    </source>
</evidence>
<dbReference type="GO" id="GO:0016020">
    <property type="term" value="C:membrane"/>
    <property type="evidence" value="ECO:0007669"/>
    <property type="project" value="UniProtKB-SubCell"/>
</dbReference>
<evidence type="ECO:0000256" key="9">
    <source>
        <dbReference type="PROSITE-ProRule" id="PRU00175"/>
    </source>
</evidence>
<dbReference type="InterPro" id="IPR013083">
    <property type="entry name" value="Znf_RING/FYVE/PHD"/>
</dbReference>
<name>A0AA85K0Z9_TRIRE</name>
<dbReference type="InterPro" id="IPR058730">
    <property type="entry name" value="U-box_ZFPL1-like"/>
</dbReference>
<evidence type="ECO:0000259" key="11">
    <source>
        <dbReference type="PROSITE" id="PS50089"/>
    </source>
</evidence>
<evidence type="ECO:0000256" key="2">
    <source>
        <dbReference type="ARBA" id="ARBA00005561"/>
    </source>
</evidence>
<dbReference type="PROSITE" id="PS50089">
    <property type="entry name" value="ZF_RING_2"/>
    <property type="match status" value="1"/>
</dbReference>
<organism evidence="12 13">
    <name type="scientific">Trichobilharzia regenti</name>
    <name type="common">Nasal bird schistosome</name>
    <dbReference type="NCBI Taxonomy" id="157069"/>
    <lineage>
        <taxon>Eukaryota</taxon>
        <taxon>Metazoa</taxon>
        <taxon>Spiralia</taxon>
        <taxon>Lophotrochozoa</taxon>
        <taxon>Platyhelminthes</taxon>
        <taxon>Trematoda</taxon>
        <taxon>Digenea</taxon>
        <taxon>Strigeidida</taxon>
        <taxon>Schistosomatoidea</taxon>
        <taxon>Schistosomatidae</taxon>
        <taxon>Trichobilharzia</taxon>
    </lineage>
</organism>
<comment type="similarity">
    <text evidence="2">Belongs to the ZFPL1 family.</text>
</comment>
<dbReference type="SUPFAM" id="SSF57850">
    <property type="entry name" value="RING/U-box"/>
    <property type="match status" value="1"/>
</dbReference>
<protein>
    <recommendedName>
        <fullName evidence="11">RING-type domain-containing protein</fullName>
    </recommendedName>
</protein>
<sequence length="344" mass="39055">MGLCKCERRRVTNLFCFEHRVNVCEFCLVANHNKCIVKSYLRWIKDSDFNPSCSICREPFETDPSKKCVRLVCLDVYHWDCLNNYVLSLPPTTTPAGFLCPLCDQPIIPQANHGGPVAEALRTCLSEVDWAKGSLNEIRKYFTIEPNPRVNSTPSMYTPTQSTTDVKLFDPRLDLAAKQFLKGRDVTDILETPQKSSGMQMDTISNGTNMYSNDSKINYQRRDQFLSSNPFTSSENDDNAKYKHHLSVACFKRFLRGNSSKLLRVSSIRRHRLIVLIVACIILIFLLGFYGSQPNDVSGDPLLDPHMNPNLHFKLEPIDSMKVMLDNNHNNGGDRRIIGGLNEA</sequence>
<comment type="subcellular location">
    <subcellularLocation>
        <location evidence="1">Membrane</location>
        <topology evidence="1">Single-pass membrane protein</topology>
    </subcellularLocation>
</comment>
<dbReference type="Pfam" id="PF25993">
    <property type="entry name" value="zf-B_box_ZFPL1"/>
    <property type="match status" value="1"/>
</dbReference>
<feature type="transmembrane region" description="Helical" evidence="10">
    <location>
        <begin position="273"/>
        <end position="292"/>
    </location>
</feature>
<keyword evidence="8 10" id="KW-0472">Membrane</keyword>
<dbReference type="Proteomes" id="UP000050795">
    <property type="component" value="Unassembled WGS sequence"/>
</dbReference>
<feature type="domain" description="RING-type" evidence="11">
    <location>
        <begin position="53"/>
        <end position="104"/>
    </location>
</feature>
<evidence type="ECO:0000256" key="7">
    <source>
        <dbReference type="ARBA" id="ARBA00022989"/>
    </source>
</evidence>
<keyword evidence="5 9" id="KW-0863">Zinc-finger</keyword>
<evidence type="ECO:0000256" key="6">
    <source>
        <dbReference type="ARBA" id="ARBA00022833"/>
    </source>
</evidence>